<feature type="transmembrane region" description="Helical" evidence="5">
    <location>
        <begin position="46"/>
        <end position="64"/>
    </location>
</feature>
<dbReference type="CDD" id="cd17321">
    <property type="entry name" value="MFS_MMR_MDR_like"/>
    <property type="match status" value="1"/>
</dbReference>
<dbReference type="RefSeq" id="WP_210353207.1">
    <property type="nucleotide sequence ID" value="NZ_JAEQMU010000001.1"/>
</dbReference>
<evidence type="ECO:0000256" key="2">
    <source>
        <dbReference type="ARBA" id="ARBA00022692"/>
    </source>
</evidence>
<dbReference type="PANTHER" id="PTHR42718">
    <property type="entry name" value="MAJOR FACILITATOR SUPERFAMILY MULTIDRUG TRANSPORTER MFSC"/>
    <property type="match status" value="1"/>
</dbReference>
<feature type="transmembrane region" description="Helical" evidence="5">
    <location>
        <begin position="227"/>
        <end position="246"/>
    </location>
</feature>
<reference evidence="8" key="1">
    <citation type="journal article" date="2019" name="Int. J. Syst. Evol. Microbiol.">
        <title>The Global Catalogue of Microorganisms (GCM) 10K type strain sequencing project: providing services to taxonomists for standard genome sequencing and annotation.</title>
        <authorList>
            <consortium name="The Broad Institute Genomics Platform"/>
            <consortium name="The Broad Institute Genome Sequencing Center for Infectious Disease"/>
            <person name="Wu L."/>
            <person name="Ma J."/>
        </authorList>
    </citation>
    <scope>NUCLEOTIDE SEQUENCE [LARGE SCALE GENOMIC DNA]</scope>
    <source>
        <strain evidence="8">KCTC 52298</strain>
    </source>
</reference>
<dbReference type="PANTHER" id="PTHR42718:SF39">
    <property type="entry name" value="ACTINORHODIN TRANSPORTER-RELATED"/>
    <property type="match status" value="1"/>
</dbReference>
<feature type="transmembrane region" description="Helical" evidence="5">
    <location>
        <begin position="12"/>
        <end position="34"/>
    </location>
</feature>
<evidence type="ECO:0000256" key="3">
    <source>
        <dbReference type="ARBA" id="ARBA00022989"/>
    </source>
</evidence>
<accession>A0ABW5L3G2</accession>
<feature type="transmembrane region" description="Helical" evidence="5">
    <location>
        <begin position="439"/>
        <end position="459"/>
    </location>
</feature>
<evidence type="ECO:0000313" key="8">
    <source>
        <dbReference type="Proteomes" id="UP001597440"/>
    </source>
</evidence>
<protein>
    <submittedName>
        <fullName evidence="7">MFS transporter</fullName>
    </submittedName>
</protein>
<evidence type="ECO:0000256" key="4">
    <source>
        <dbReference type="ARBA" id="ARBA00023136"/>
    </source>
</evidence>
<evidence type="ECO:0000259" key="6">
    <source>
        <dbReference type="PROSITE" id="PS50850"/>
    </source>
</evidence>
<dbReference type="PROSITE" id="PS50850">
    <property type="entry name" value="MFS"/>
    <property type="match status" value="1"/>
</dbReference>
<keyword evidence="2 5" id="KW-0812">Transmembrane</keyword>
<gene>
    <name evidence="7" type="ORF">ACFSQW_10480</name>
</gene>
<keyword evidence="3 5" id="KW-1133">Transmembrane helix</keyword>
<feature type="transmembrane region" description="Helical" evidence="5">
    <location>
        <begin position="169"/>
        <end position="190"/>
    </location>
</feature>
<proteinExistence type="predicted"/>
<feature type="domain" description="Major facilitator superfamily (MFS) profile" evidence="6">
    <location>
        <begin position="10"/>
        <end position="461"/>
    </location>
</feature>
<keyword evidence="4 5" id="KW-0472">Membrane</keyword>
<feature type="transmembrane region" description="Helical" evidence="5">
    <location>
        <begin position="367"/>
        <end position="388"/>
    </location>
</feature>
<dbReference type="Pfam" id="PF07690">
    <property type="entry name" value="MFS_1"/>
    <property type="match status" value="1"/>
</dbReference>
<feature type="transmembrane region" description="Helical" evidence="5">
    <location>
        <begin position="105"/>
        <end position="124"/>
    </location>
</feature>
<comment type="subcellular location">
    <subcellularLocation>
        <location evidence="1">Membrane</location>
        <topology evidence="1">Multi-pass membrane protein</topology>
    </subcellularLocation>
</comment>
<dbReference type="Gene3D" id="1.20.1250.20">
    <property type="entry name" value="MFS general substrate transporter like domains"/>
    <property type="match status" value="2"/>
</dbReference>
<feature type="transmembrane region" description="Helical" evidence="5">
    <location>
        <begin position="311"/>
        <end position="329"/>
    </location>
</feature>
<dbReference type="Proteomes" id="UP001597440">
    <property type="component" value="Unassembled WGS sequence"/>
</dbReference>
<feature type="transmembrane region" description="Helical" evidence="5">
    <location>
        <begin position="270"/>
        <end position="291"/>
    </location>
</feature>
<feature type="transmembrane region" description="Helical" evidence="5">
    <location>
        <begin position="76"/>
        <end position="99"/>
    </location>
</feature>
<comment type="caution">
    <text evidence="7">The sequence shown here is derived from an EMBL/GenBank/DDBJ whole genome shotgun (WGS) entry which is preliminary data.</text>
</comment>
<organism evidence="7 8">
    <name type="scientific">Sphingobacterium tabacisoli</name>
    <dbReference type="NCBI Taxonomy" id="2044855"/>
    <lineage>
        <taxon>Bacteria</taxon>
        <taxon>Pseudomonadati</taxon>
        <taxon>Bacteroidota</taxon>
        <taxon>Sphingobacteriia</taxon>
        <taxon>Sphingobacteriales</taxon>
        <taxon>Sphingobacteriaceae</taxon>
        <taxon>Sphingobacterium</taxon>
    </lineage>
</organism>
<keyword evidence="8" id="KW-1185">Reference proteome</keyword>
<dbReference type="InterPro" id="IPR020846">
    <property type="entry name" value="MFS_dom"/>
</dbReference>
<feature type="transmembrane region" description="Helical" evidence="5">
    <location>
        <begin position="136"/>
        <end position="157"/>
    </location>
</feature>
<dbReference type="InterPro" id="IPR036259">
    <property type="entry name" value="MFS_trans_sf"/>
</dbReference>
<sequence>MKLSVKEIFQTFILSIGIFLFVLDLFIINVSLPRIQEALHLSNSEVQWIIILYIIGYASLLINAGKAGEVYGRKNLYVLGMVGFTLSSLLCGLSDHIYFLLLGRLVQGISSGLMVPQAISLITLQFDQPEKRTIALGIYGSIAGVASVLGQLLGGILPDQEWIAESWRLIFLINLPIGVLAVSLTYICILKDRTASDQKVDSVSMVQLFALLILLIYPLIVGPELHWPLWIIGMMILALLLLYRFIQKQYRLDQKNEGAMLNFSLFRNKVFNVGLFIVLAYYMVQDSYFIINSNYLQAQKGFSSSSTGIAFVYQGIGYVLASIVVGRLIHKWGRAVILSGILIMILGLAMHLWIFNQTIPDPIHIHFLFFFYGLGCGSVLPSLMTLALRDLSRSLIGVGSALYLTIQQIAICLGIAFIVGLYYHQEGSTKHFMNNIPAAYLYAMLASIGLLCLVIVLVIRQFSIQSRK</sequence>
<dbReference type="SUPFAM" id="SSF103473">
    <property type="entry name" value="MFS general substrate transporter"/>
    <property type="match status" value="2"/>
</dbReference>
<feature type="transmembrane region" description="Helical" evidence="5">
    <location>
        <begin position="400"/>
        <end position="423"/>
    </location>
</feature>
<dbReference type="InterPro" id="IPR011701">
    <property type="entry name" value="MFS"/>
</dbReference>
<name>A0ABW5L3G2_9SPHI</name>
<dbReference type="EMBL" id="JBHULD010000014">
    <property type="protein sequence ID" value="MFD2554818.1"/>
    <property type="molecule type" value="Genomic_DNA"/>
</dbReference>
<evidence type="ECO:0000256" key="5">
    <source>
        <dbReference type="SAM" id="Phobius"/>
    </source>
</evidence>
<feature type="transmembrane region" description="Helical" evidence="5">
    <location>
        <begin position="202"/>
        <end position="221"/>
    </location>
</feature>
<evidence type="ECO:0000313" key="7">
    <source>
        <dbReference type="EMBL" id="MFD2554818.1"/>
    </source>
</evidence>
<feature type="transmembrane region" description="Helical" evidence="5">
    <location>
        <begin position="336"/>
        <end position="355"/>
    </location>
</feature>
<evidence type="ECO:0000256" key="1">
    <source>
        <dbReference type="ARBA" id="ARBA00004141"/>
    </source>
</evidence>